<evidence type="ECO:0000256" key="1">
    <source>
        <dbReference type="SAM" id="Phobius"/>
    </source>
</evidence>
<keyword evidence="1" id="KW-0812">Transmembrane</keyword>
<organism evidence="2">
    <name type="scientific">marine metagenome</name>
    <dbReference type="NCBI Taxonomy" id="408172"/>
    <lineage>
        <taxon>unclassified sequences</taxon>
        <taxon>metagenomes</taxon>
        <taxon>ecological metagenomes</taxon>
    </lineage>
</organism>
<feature type="transmembrane region" description="Helical" evidence="1">
    <location>
        <begin position="99"/>
        <end position="120"/>
    </location>
</feature>
<feature type="non-terminal residue" evidence="2">
    <location>
        <position position="156"/>
    </location>
</feature>
<evidence type="ECO:0008006" key="3">
    <source>
        <dbReference type="Google" id="ProtNLM"/>
    </source>
</evidence>
<name>A0A383BDM4_9ZZZZ</name>
<dbReference type="GO" id="GO:0005886">
    <property type="term" value="C:plasma membrane"/>
    <property type="evidence" value="ECO:0007669"/>
    <property type="project" value="TreeGrafter"/>
</dbReference>
<feature type="transmembrane region" description="Helical" evidence="1">
    <location>
        <begin position="126"/>
        <end position="148"/>
    </location>
</feature>
<evidence type="ECO:0000313" key="2">
    <source>
        <dbReference type="EMBL" id="SVE17933.1"/>
    </source>
</evidence>
<dbReference type="InterPro" id="IPR051311">
    <property type="entry name" value="DedA_domain"/>
</dbReference>
<sequence length="156" mass="17453">MFSKLYNKCLKLASHKSANLYLSIVSFAESSFFPIPPDLMIVPMAIAKNENYLKIFLNATIFSVLGGLFGYLIGFAFVDLGMNVVEFYGYEEKVNNLKLSLSQGSGMYAWLGILFLAGFTPLPFKVFTITSGLIGFNIFTFIMTCLIARSLRFFLV</sequence>
<protein>
    <recommendedName>
        <fullName evidence="3">DedA family protein</fullName>
    </recommendedName>
</protein>
<gene>
    <name evidence="2" type="ORF">METZ01_LOCUS470787</name>
</gene>
<feature type="transmembrane region" description="Helical" evidence="1">
    <location>
        <begin position="18"/>
        <end position="35"/>
    </location>
</feature>
<dbReference type="PANTHER" id="PTHR42709:SF11">
    <property type="entry name" value="DEDA FAMILY PROTEIN"/>
    <property type="match status" value="1"/>
</dbReference>
<proteinExistence type="predicted"/>
<feature type="transmembrane region" description="Helical" evidence="1">
    <location>
        <begin position="55"/>
        <end position="78"/>
    </location>
</feature>
<accession>A0A383BDM4</accession>
<dbReference type="AlphaFoldDB" id="A0A383BDM4"/>
<reference evidence="2" key="1">
    <citation type="submission" date="2018-05" db="EMBL/GenBank/DDBJ databases">
        <authorList>
            <person name="Lanie J.A."/>
            <person name="Ng W.-L."/>
            <person name="Kazmierczak K.M."/>
            <person name="Andrzejewski T.M."/>
            <person name="Davidsen T.M."/>
            <person name="Wayne K.J."/>
            <person name="Tettelin H."/>
            <person name="Glass J.I."/>
            <person name="Rusch D."/>
            <person name="Podicherti R."/>
            <person name="Tsui H.-C.T."/>
            <person name="Winkler M.E."/>
        </authorList>
    </citation>
    <scope>NUCLEOTIDE SEQUENCE</scope>
</reference>
<dbReference type="EMBL" id="UINC01199483">
    <property type="protein sequence ID" value="SVE17933.1"/>
    <property type="molecule type" value="Genomic_DNA"/>
</dbReference>
<keyword evidence="1" id="KW-0472">Membrane</keyword>
<keyword evidence="1" id="KW-1133">Transmembrane helix</keyword>
<dbReference type="PANTHER" id="PTHR42709">
    <property type="entry name" value="ALKALINE PHOSPHATASE LIKE PROTEIN"/>
    <property type="match status" value="1"/>
</dbReference>